<evidence type="ECO:0000313" key="3">
    <source>
        <dbReference type="Proteomes" id="UP000023152"/>
    </source>
</evidence>
<feature type="transmembrane region" description="Helical" evidence="1">
    <location>
        <begin position="187"/>
        <end position="215"/>
    </location>
</feature>
<feature type="transmembrane region" description="Helical" evidence="1">
    <location>
        <begin position="112"/>
        <end position="134"/>
    </location>
</feature>
<organism evidence="2 3">
    <name type="scientific">Reticulomyxa filosa</name>
    <dbReference type="NCBI Taxonomy" id="46433"/>
    <lineage>
        <taxon>Eukaryota</taxon>
        <taxon>Sar</taxon>
        <taxon>Rhizaria</taxon>
        <taxon>Retaria</taxon>
        <taxon>Foraminifera</taxon>
        <taxon>Monothalamids</taxon>
        <taxon>Reticulomyxidae</taxon>
        <taxon>Reticulomyxa</taxon>
    </lineage>
</organism>
<comment type="caution">
    <text evidence="2">The sequence shown here is derived from an EMBL/GenBank/DDBJ whole genome shotgun (WGS) entry which is preliminary data.</text>
</comment>
<keyword evidence="1" id="KW-0812">Transmembrane</keyword>
<feature type="transmembrane region" description="Helical" evidence="1">
    <location>
        <begin position="28"/>
        <end position="48"/>
    </location>
</feature>
<accession>X6MJ47</accession>
<dbReference type="Proteomes" id="UP000023152">
    <property type="component" value="Unassembled WGS sequence"/>
</dbReference>
<evidence type="ECO:0000313" key="2">
    <source>
        <dbReference type="EMBL" id="ETO13447.1"/>
    </source>
</evidence>
<dbReference type="AlphaFoldDB" id="X6MJ47"/>
<feature type="transmembrane region" description="Helical" evidence="1">
    <location>
        <begin position="235"/>
        <end position="255"/>
    </location>
</feature>
<evidence type="ECO:0000256" key="1">
    <source>
        <dbReference type="SAM" id="Phobius"/>
    </source>
</evidence>
<keyword evidence="3" id="KW-1185">Reference proteome</keyword>
<sequence>MPSNPNTNHPQYHAHDHQVINAPLQEHWVLSLYEFMLSLSFSFFFLLSKGGDRNDNITGTKRVHISFTGVLRVQELQVSFVICSAVFLGIFGGLKFVDNKHCDWRKMTAYEWIAVLLAYFAMEIHLFLYLGVFVQLKTRTQQFLNDVELCADILERRKTGVYLQLSNPYNLLGWQEMRHYLVRKSQLVFGSVELPAAYVLLVCIISICFLMLSFYVSILRPFRHHQSLVYQDQTLWFWLIVAGFSCYHVLSYLYIGSKFKSAIDDMTERMSRQYEALQTYELMRGTQTEPMESYLQHDVTSLDLHRQLMKKLRAIESRIGLWSGLLKDKSKDTPLDNTAREERKDSANTHVDVKQGHNIAPLLLPKHRKKTLADPNSDQSKRHIVHYLARYNSRYHYLVLLKNAIDHMNTDVMMPRLFGVKISDAWWSTGVSLVISVGSTIFFLFFSGN</sequence>
<reference evidence="2 3" key="1">
    <citation type="journal article" date="2013" name="Curr. Biol.">
        <title>The Genome of the Foraminiferan Reticulomyxa filosa.</title>
        <authorList>
            <person name="Glockner G."/>
            <person name="Hulsmann N."/>
            <person name="Schleicher M."/>
            <person name="Noegel A.A."/>
            <person name="Eichinger L."/>
            <person name="Gallinger C."/>
            <person name="Pawlowski J."/>
            <person name="Sierra R."/>
            <person name="Euteneuer U."/>
            <person name="Pillet L."/>
            <person name="Moustafa A."/>
            <person name="Platzer M."/>
            <person name="Groth M."/>
            <person name="Szafranski K."/>
            <person name="Schliwa M."/>
        </authorList>
    </citation>
    <scope>NUCLEOTIDE SEQUENCE [LARGE SCALE GENOMIC DNA]</scope>
</reference>
<protein>
    <submittedName>
        <fullName evidence="2">Uncharacterized protein</fullName>
    </submittedName>
</protein>
<gene>
    <name evidence="2" type="ORF">RFI_23928</name>
</gene>
<feature type="transmembrane region" description="Helical" evidence="1">
    <location>
        <begin position="69"/>
        <end position="92"/>
    </location>
</feature>
<proteinExistence type="predicted"/>
<keyword evidence="1" id="KW-0472">Membrane</keyword>
<name>X6MJ47_RETFI</name>
<keyword evidence="1" id="KW-1133">Transmembrane helix</keyword>
<feature type="transmembrane region" description="Helical" evidence="1">
    <location>
        <begin position="425"/>
        <end position="446"/>
    </location>
</feature>
<dbReference type="EMBL" id="ASPP01020596">
    <property type="protein sequence ID" value="ETO13447.1"/>
    <property type="molecule type" value="Genomic_DNA"/>
</dbReference>